<evidence type="ECO:0000259" key="1">
    <source>
        <dbReference type="PROSITE" id="PS51186"/>
    </source>
</evidence>
<dbReference type="PROSITE" id="PS51186">
    <property type="entry name" value="GNAT"/>
    <property type="match status" value="1"/>
</dbReference>
<comment type="caution">
    <text evidence="2">The sequence shown here is derived from an EMBL/GenBank/DDBJ whole genome shotgun (WGS) entry which is preliminary data.</text>
</comment>
<evidence type="ECO:0000313" key="2">
    <source>
        <dbReference type="EMBL" id="MBG9986892.1"/>
    </source>
</evidence>
<dbReference type="CDD" id="cd04301">
    <property type="entry name" value="NAT_SF"/>
    <property type="match status" value="1"/>
</dbReference>
<evidence type="ECO:0000313" key="3">
    <source>
        <dbReference type="Proteomes" id="UP000721415"/>
    </source>
</evidence>
<dbReference type="RefSeq" id="WP_197115813.1">
    <property type="nucleotide sequence ID" value="NZ_JACBXQ010000005.1"/>
</dbReference>
<dbReference type="Pfam" id="PF00583">
    <property type="entry name" value="Acetyltransf_1"/>
    <property type="match status" value="1"/>
</dbReference>
<dbReference type="InterPro" id="IPR000182">
    <property type="entry name" value="GNAT_dom"/>
</dbReference>
<gene>
    <name evidence="2" type="ORF">HZY91_08330</name>
</gene>
<name>A0ABS0LS68_9LACT</name>
<dbReference type="SUPFAM" id="SSF55729">
    <property type="entry name" value="Acyl-CoA N-acyltransferases (Nat)"/>
    <property type="match status" value="1"/>
</dbReference>
<dbReference type="InterPro" id="IPR016181">
    <property type="entry name" value="Acyl_CoA_acyltransferase"/>
</dbReference>
<reference evidence="2 3" key="1">
    <citation type="submission" date="2020-07" db="EMBL/GenBank/DDBJ databases">
        <title>Facklamia lactis sp. nov., isolated from raw milk.</title>
        <authorList>
            <person name="Doll E.V."/>
            <person name="Huptas C."/>
            <person name="Staib L."/>
            <person name="Wenning M."/>
            <person name="Scherer S."/>
        </authorList>
    </citation>
    <scope>NUCLEOTIDE SEQUENCE [LARGE SCALE GENOMIC DNA]</scope>
    <source>
        <strain evidence="2 3">DSM 111018</strain>
    </source>
</reference>
<organism evidence="2 3">
    <name type="scientific">Facklamia lactis</name>
    <dbReference type="NCBI Taxonomy" id="2749967"/>
    <lineage>
        <taxon>Bacteria</taxon>
        <taxon>Bacillati</taxon>
        <taxon>Bacillota</taxon>
        <taxon>Bacilli</taxon>
        <taxon>Lactobacillales</taxon>
        <taxon>Aerococcaceae</taxon>
        <taxon>Facklamia</taxon>
    </lineage>
</organism>
<protein>
    <submittedName>
        <fullName evidence="2">GNAT family N-acetyltransferase</fullName>
    </submittedName>
</protein>
<accession>A0ABS0LS68</accession>
<dbReference type="Gene3D" id="3.40.630.30">
    <property type="match status" value="1"/>
</dbReference>
<dbReference type="EMBL" id="JACBXQ010000005">
    <property type="protein sequence ID" value="MBG9986892.1"/>
    <property type="molecule type" value="Genomic_DNA"/>
</dbReference>
<dbReference type="Proteomes" id="UP000721415">
    <property type="component" value="Unassembled WGS sequence"/>
</dbReference>
<sequence>MELKIRQIEQKDIGSMVDLIHEAWFKGTYSNEAFEKAASTISLNKALYHTTIGRVAEVDGEILGLILCAVKDQKPIYRQFQVHPLDPLIELSSHGNNEEFDRLIETFKAECTVYDQFLEEIDQSFDASIEYIAVSSKAQGKGIGKSLIFESLQEFKQEACRNLYLFTDTDCNYKFYDYLDFDRIAQSTIDLPTQEGSRQREEFMYAYSLD</sequence>
<keyword evidence="3" id="KW-1185">Reference proteome</keyword>
<feature type="domain" description="N-acetyltransferase" evidence="1">
    <location>
        <begin position="3"/>
        <end position="210"/>
    </location>
</feature>
<proteinExistence type="predicted"/>